<reference evidence="3" key="1">
    <citation type="submission" date="2020-01" db="EMBL/GenBank/DDBJ databases">
        <authorList>
            <person name="Mishra B."/>
        </authorList>
    </citation>
    <scope>NUCLEOTIDE SEQUENCE [LARGE SCALE GENOMIC DNA]</scope>
</reference>
<organism evidence="3 4">
    <name type="scientific">Microthlaspi erraticum</name>
    <dbReference type="NCBI Taxonomy" id="1685480"/>
    <lineage>
        <taxon>Eukaryota</taxon>
        <taxon>Viridiplantae</taxon>
        <taxon>Streptophyta</taxon>
        <taxon>Embryophyta</taxon>
        <taxon>Tracheophyta</taxon>
        <taxon>Spermatophyta</taxon>
        <taxon>Magnoliopsida</taxon>
        <taxon>eudicotyledons</taxon>
        <taxon>Gunneridae</taxon>
        <taxon>Pentapetalae</taxon>
        <taxon>rosids</taxon>
        <taxon>malvids</taxon>
        <taxon>Brassicales</taxon>
        <taxon>Brassicaceae</taxon>
        <taxon>Coluteocarpeae</taxon>
        <taxon>Microthlaspi</taxon>
    </lineage>
</organism>
<dbReference type="PANTHER" id="PTHR43866">
    <property type="entry name" value="MALONATE-SEMIALDEHYDE DEHYDROGENASE"/>
    <property type="match status" value="1"/>
</dbReference>
<accession>A0A6D2J5S6</accession>
<dbReference type="InterPro" id="IPR010061">
    <property type="entry name" value="MeMal-semiAld_DH"/>
</dbReference>
<dbReference type="GO" id="GO:0003676">
    <property type="term" value="F:nucleic acid binding"/>
    <property type="evidence" value="ECO:0007669"/>
    <property type="project" value="InterPro"/>
</dbReference>
<evidence type="ECO:0000313" key="3">
    <source>
        <dbReference type="EMBL" id="CAA7035302.1"/>
    </source>
</evidence>
<dbReference type="Proteomes" id="UP000467841">
    <property type="component" value="Unassembled WGS sequence"/>
</dbReference>
<dbReference type="AlphaFoldDB" id="A0A6D2J5S6"/>
<dbReference type="Pfam" id="PF14223">
    <property type="entry name" value="Retrotran_gag_2"/>
    <property type="match status" value="1"/>
</dbReference>
<protein>
    <submittedName>
        <fullName evidence="3">Uncharacterized protein</fullName>
    </submittedName>
</protein>
<sequence>MWDLIDISTTGIRALKIRRALEKEQPVLIDDDEWTDMQEQAISTIRLCLLEDVMLQVEDLTTCKEIWEKLENLYMSKSLSSKLYLKQSLYGLKMSEGSDLMQHVHGFNQIVGDLARVCVKVEDEDKAMILLCSLPPSYETLLTALTCNKETISWETVAVSLQSHYERKQKTGAEGSHGDGLFANNQERGRQMNKQDGGGGARSKSKNRAKTICFGYGGKGHWRRDCLNKGKNKGKTAIMIVIQGIAICSLSCGHHAGHPDSHRLCFNRQRSRMRIWSLGRFLWFRREGFEGEERKNLGTQEVVSQVPLTTSDEFKAPVSAVKQAFPSWTNKYTDYYSAARYAEVSRAYTQKYVQMFPVVVTCGNTFVLKPSEKDP</sequence>
<dbReference type="GO" id="GO:0008270">
    <property type="term" value="F:zinc ion binding"/>
    <property type="evidence" value="ECO:0007669"/>
    <property type="project" value="InterPro"/>
</dbReference>
<keyword evidence="4" id="KW-1185">Reference proteome</keyword>
<dbReference type="Gene3D" id="4.10.60.10">
    <property type="entry name" value="Zinc finger, CCHC-type"/>
    <property type="match status" value="1"/>
</dbReference>
<dbReference type="SUPFAM" id="SSF57756">
    <property type="entry name" value="Retrovirus zinc finger-like domains"/>
    <property type="match status" value="1"/>
</dbReference>
<dbReference type="GO" id="GO:0004491">
    <property type="term" value="F:methylmalonate-semialdehyde dehydrogenase (acylating, NAD) activity"/>
    <property type="evidence" value="ECO:0007669"/>
    <property type="project" value="InterPro"/>
</dbReference>
<evidence type="ECO:0000256" key="1">
    <source>
        <dbReference type="ARBA" id="ARBA00009986"/>
    </source>
</evidence>
<dbReference type="PANTHER" id="PTHR43866:SF3">
    <property type="entry name" value="METHYLMALONATE-SEMIALDEHYDE DEHYDROGENASE [ACYLATING], MITOCHONDRIAL"/>
    <property type="match status" value="1"/>
</dbReference>
<comment type="similarity">
    <text evidence="1">Belongs to the aldehyde dehydrogenase family.</text>
</comment>
<dbReference type="InterPro" id="IPR036875">
    <property type="entry name" value="Znf_CCHC_sf"/>
</dbReference>
<dbReference type="GO" id="GO:0006574">
    <property type="term" value="P:L-valine catabolic process"/>
    <property type="evidence" value="ECO:0007669"/>
    <property type="project" value="TreeGrafter"/>
</dbReference>
<feature type="region of interest" description="Disordered" evidence="2">
    <location>
        <begin position="168"/>
        <end position="206"/>
    </location>
</feature>
<dbReference type="GO" id="GO:0006210">
    <property type="term" value="P:thymine catabolic process"/>
    <property type="evidence" value="ECO:0007669"/>
    <property type="project" value="TreeGrafter"/>
</dbReference>
<dbReference type="GO" id="GO:0005739">
    <property type="term" value="C:mitochondrion"/>
    <property type="evidence" value="ECO:0007669"/>
    <property type="project" value="TreeGrafter"/>
</dbReference>
<feature type="non-terminal residue" evidence="3">
    <location>
        <position position="375"/>
    </location>
</feature>
<evidence type="ECO:0000313" key="4">
    <source>
        <dbReference type="Proteomes" id="UP000467841"/>
    </source>
</evidence>
<gene>
    <name evidence="3" type="ORF">MERR_LOCUS22537</name>
</gene>
<comment type="caution">
    <text evidence="3">The sequence shown here is derived from an EMBL/GenBank/DDBJ whole genome shotgun (WGS) entry which is preliminary data.</text>
</comment>
<name>A0A6D2J5S6_9BRAS</name>
<proteinExistence type="inferred from homology"/>
<dbReference type="EMBL" id="CACVBM020001155">
    <property type="protein sequence ID" value="CAA7035302.1"/>
    <property type="molecule type" value="Genomic_DNA"/>
</dbReference>
<dbReference type="OrthoDB" id="1730120at2759"/>
<evidence type="ECO:0000256" key="2">
    <source>
        <dbReference type="SAM" id="MobiDB-lite"/>
    </source>
</evidence>